<keyword evidence="3" id="KW-1185">Reference proteome</keyword>
<keyword evidence="1" id="KW-0472">Membrane</keyword>
<protein>
    <submittedName>
        <fullName evidence="2">Uncharacterized protein</fullName>
    </submittedName>
</protein>
<gene>
    <name evidence="2" type="ORF">AHMF7616_01413</name>
</gene>
<sequence>MLQLINFIAFSIGFNLLFFMYAATKMEKQLNPLGTTLFSILFSVPLSILLAGVYTVMLVYGFITGANEEAMWAYLEEREIIE</sequence>
<evidence type="ECO:0000256" key="1">
    <source>
        <dbReference type="SAM" id="Phobius"/>
    </source>
</evidence>
<comment type="caution">
    <text evidence="2">The sequence shown here is derived from an EMBL/GenBank/DDBJ whole genome shotgun (WGS) entry which is preliminary data.</text>
</comment>
<name>A0A369QIW8_9BACT</name>
<evidence type="ECO:0000313" key="3">
    <source>
        <dbReference type="Proteomes" id="UP000253919"/>
    </source>
</evidence>
<evidence type="ECO:0000313" key="2">
    <source>
        <dbReference type="EMBL" id="RDC62819.1"/>
    </source>
</evidence>
<dbReference type="OrthoDB" id="853435at2"/>
<dbReference type="RefSeq" id="WP_115372214.1">
    <property type="nucleotide sequence ID" value="NZ_QASA01000001.1"/>
</dbReference>
<accession>A0A369QIW8</accession>
<proteinExistence type="predicted"/>
<feature type="transmembrane region" description="Helical" evidence="1">
    <location>
        <begin position="6"/>
        <end position="24"/>
    </location>
</feature>
<feature type="transmembrane region" description="Helical" evidence="1">
    <location>
        <begin position="36"/>
        <end position="63"/>
    </location>
</feature>
<keyword evidence="1" id="KW-1133">Transmembrane helix</keyword>
<dbReference type="Proteomes" id="UP000253919">
    <property type="component" value="Unassembled WGS sequence"/>
</dbReference>
<dbReference type="EMBL" id="QASA01000001">
    <property type="protein sequence ID" value="RDC62819.1"/>
    <property type="molecule type" value="Genomic_DNA"/>
</dbReference>
<keyword evidence="1" id="KW-0812">Transmembrane</keyword>
<reference evidence="2 3" key="1">
    <citation type="submission" date="2018-04" db="EMBL/GenBank/DDBJ databases">
        <title>Adhaeribacter sp. HMF7616 genome sequencing and assembly.</title>
        <authorList>
            <person name="Kang H."/>
            <person name="Kang J."/>
            <person name="Cha I."/>
            <person name="Kim H."/>
            <person name="Joh K."/>
        </authorList>
    </citation>
    <scope>NUCLEOTIDE SEQUENCE [LARGE SCALE GENOMIC DNA]</scope>
    <source>
        <strain evidence="2 3">HMF7616</strain>
    </source>
</reference>
<dbReference type="AlphaFoldDB" id="A0A369QIW8"/>
<organism evidence="2 3">
    <name type="scientific">Adhaeribacter pallidiroseus</name>
    <dbReference type="NCBI Taxonomy" id="2072847"/>
    <lineage>
        <taxon>Bacteria</taxon>
        <taxon>Pseudomonadati</taxon>
        <taxon>Bacteroidota</taxon>
        <taxon>Cytophagia</taxon>
        <taxon>Cytophagales</taxon>
        <taxon>Hymenobacteraceae</taxon>
        <taxon>Adhaeribacter</taxon>
    </lineage>
</organism>